<protein>
    <recommendedName>
        <fullName evidence="7">rRNA-processing protein UTP23 homolog</fullName>
    </recommendedName>
</protein>
<dbReference type="SUPFAM" id="SSF88723">
    <property type="entry name" value="PIN domain-like"/>
    <property type="match status" value="1"/>
</dbReference>
<dbReference type="AlphaFoldDB" id="A0AAF3FRV3"/>
<sequence length="233" mass="26341">MKVKRVKRAAKILNFFKYNYKLFPPLRILVDGTFCLAALKDKINLREQMSKYVGADCQILTTKCVLKELELIGEAVYGAQVICKQFALAGCPHTPCRSAAECLAHLARKMNRRGEKFIFGTQDDALREKLRGYPGVPHMFIKFNTILLDDVSEASKSAVLPENAEINEVRELKTSLFDKNKIMKKPKGPKGINPLSCKKKKTTKLTAQRNQQSVNGEKKKRRRKKASAKEVPS</sequence>
<comment type="similarity">
    <text evidence="6">Belongs to the UTP23/FCF1 family. UTP23 subfamily.</text>
</comment>
<proteinExistence type="inferred from homology"/>
<dbReference type="InterPro" id="IPR029060">
    <property type="entry name" value="PIN-like_dom_sf"/>
</dbReference>
<evidence type="ECO:0000259" key="9">
    <source>
        <dbReference type="Pfam" id="PF24779"/>
    </source>
</evidence>
<dbReference type="InterPro" id="IPR057776">
    <property type="entry name" value="UTP23_sensor"/>
</dbReference>
<evidence type="ECO:0000313" key="10">
    <source>
        <dbReference type="Proteomes" id="UP000887575"/>
    </source>
</evidence>
<dbReference type="GO" id="GO:0032040">
    <property type="term" value="C:small-subunit processome"/>
    <property type="evidence" value="ECO:0007669"/>
    <property type="project" value="InterPro"/>
</dbReference>
<evidence type="ECO:0000256" key="4">
    <source>
        <dbReference type="ARBA" id="ARBA00023242"/>
    </source>
</evidence>
<dbReference type="WBParaSite" id="MBELARI_LOCUS9982">
    <property type="protein sequence ID" value="MBELARI_LOCUS9982"/>
    <property type="gene ID" value="MBELARI_LOCUS9982"/>
</dbReference>
<keyword evidence="3" id="KW-0698">rRNA processing</keyword>
<accession>A0AAF3FRV3</accession>
<feature type="domain" description="UTP23 sensor motif region" evidence="9">
    <location>
        <begin position="184"/>
        <end position="201"/>
    </location>
</feature>
<evidence type="ECO:0000256" key="1">
    <source>
        <dbReference type="ARBA" id="ARBA00004604"/>
    </source>
</evidence>
<evidence type="ECO:0000256" key="2">
    <source>
        <dbReference type="ARBA" id="ARBA00022517"/>
    </source>
</evidence>
<dbReference type="PANTHER" id="PTHR12416">
    <property type="entry name" value="RRNA-PROCESSING PROTEIN UTP23 HOMOLOG"/>
    <property type="match status" value="1"/>
</dbReference>
<evidence type="ECO:0000313" key="11">
    <source>
        <dbReference type="WBParaSite" id="MBELARI_LOCUS9982"/>
    </source>
</evidence>
<keyword evidence="2" id="KW-0690">Ribosome biogenesis</keyword>
<evidence type="ECO:0000256" key="5">
    <source>
        <dbReference type="ARBA" id="ARBA00037300"/>
    </source>
</evidence>
<dbReference type="GO" id="GO:0006364">
    <property type="term" value="P:rRNA processing"/>
    <property type="evidence" value="ECO:0007669"/>
    <property type="project" value="UniProtKB-KW"/>
</dbReference>
<comment type="function">
    <text evidence="5">Involved in rRNA-processing and ribosome biogenesis.</text>
</comment>
<evidence type="ECO:0000256" key="7">
    <source>
        <dbReference type="ARBA" id="ARBA00071400"/>
    </source>
</evidence>
<keyword evidence="4" id="KW-0539">Nucleus</keyword>
<dbReference type="Proteomes" id="UP000887575">
    <property type="component" value="Unassembled WGS sequence"/>
</dbReference>
<evidence type="ECO:0000256" key="3">
    <source>
        <dbReference type="ARBA" id="ARBA00022552"/>
    </source>
</evidence>
<feature type="compositionally biased region" description="Polar residues" evidence="8">
    <location>
        <begin position="205"/>
        <end position="215"/>
    </location>
</feature>
<comment type="subcellular location">
    <subcellularLocation>
        <location evidence="1">Nucleus</location>
        <location evidence="1">Nucleolus</location>
    </subcellularLocation>
</comment>
<dbReference type="Gene3D" id="3.40.50.1010">
    <property type="entry name" value="5'-nuclease"/>
    <property type="match status" value="1"/>
</dbReference>
<name>A0AAF3FRV3_9BILA</name>
<reference evidence="11" key="1">
    <citation type="submission" date="2024-02" db="UniProtKB">
        <authorList>
            <consortium name="WormBaseParasite"/>
        </authorList>
    </citation>
    <scope>IDENTIFICATION</scope>
</reference>
<feature type="region of interest" description="Disordered" evidence="8">
    <location>
        <begin position="182"/>
        <end position="233"/>
    </location>
</feature>
<keyword evidence="10" id="KW-1185">Reference proteome</keyword>
<organism evidence="10 11">
    <name type="scientific">Mesorhabditis belari</name>
    <dbReference type="NCBI Taxonomy" id="2138241"/>
    <lineage>
        <taxon>Eukaryota</taxon>
        <taxon>Metazoa</taxon>
        <taxon>Ecdysozoa</taxon>
        <taxon>Nematoda</taxon>
        <taxon>Chromadorea</taxon>
        <taxon>Rhabditida</taxon>
        <taxon>Rhabditina</taxon>
        <taxon>Rhabditomorpha</taxon>
        <taxon>Rhabditoidea</taxon>
        <taxon>Rhabditidae</taxon>
        <taxon>Mesorhabditinae</taxon>
        <taxon>Mesorhabditis</taxon>
    </lineage>
</organism>
<dbReference type="Pfam" id="PF24779">
    <property type="entry name" value="UTP23_sensor"/>
    <property type="match status" value="1"/>
</dbReference>
<evidence type="ECO:0000256" key="8">
    <source>
        <dbReference type="SAM" id="MobiDB-lite"/>
    </source>
</evidence>
<dbReference type="FunFam" id="3.40.50.1010:FF:000006">
    <property type="entry name" value="rRNA-processing protein UTP23 homolog"/>
    <property type="match status" value="1"/>
</dbReference>
<evidence type="ECO:0000256" key="6">
    <source>
        <dbReference type="ARBA" id="ARBA00038503"/>
    </source>
</evidence>
<dbReference type="Pfam" id="PF04900">
    <property type="entry name" value="Fcf1"/>
    <property type="match status" value="1"/>
</dbReference>
<dbReference type="InterPro" id="IPR006984">
    <property type="entry name" value="Fcf1/UTP23"/>
</dbReference>